<evidence type="ECO:0000256" key="3">
    <source>
        <dbReference type="ARBA" id="ARBA00022989"/>
    </source>
</evidence>
<dbReference type="Proteomes" id="UP000726737">
    <property type="component" value="Unassembled WGS sequence"/>
</dbReference>
<evidence type="ECO:0000256" key="2">
    <source>
        <dbReference type="ARBA" id="ARBA00022692"/>
    </source>
</evidence>
<reference evidence="8" key="1">
    <citation type="journal article" date="2020" name="Fungal Divers.">
        <title>Resolving the Mortierellaceae phylogeny through synthesis of multi-gene phylogenetics and phylogenomics.</title>
        <authorList>
            <person name="Vandepol N."/>
            <person name="Liber J."/>
            <person name="Desiro A."/>
            <person name="Na H."/>
            <person name="Kennedy M."/>
            <person name="Barry K."/>
            <person name="Grigoriev I.V."/>
            <person name="Miller A.N."/>
            <person name="O'Donnell K."/>
            <person name="Stajich J.E."/>
            <person name="Bonito G."/>
        </authorList>
    </citation>
    <scope>NUCLEOTIDE SEQUENCE</scope>
    <source>
        <strain evidence="8">KOD948</strain>
    </source>
</reference>
<feature type="transmembrane region" description="Helical" evidence="6">
    <location>
        <begin position="61"/>
        <end position="82"/>
    </location>
</feature>
<protein>
    <recommendedName>
        <fullName evidence="7">TLC domain-containing protein</fullName>
    </recommendedName>
</protein>
<evidence type="ECO:0000256" key="1">
    <source>
        <dbReference type="ARBA" id="ARBA00004141"/>
    </source>
</evidence>
<keyword evidence="4 6" id="KW-0472">Membrane</keyword>
<dbReference type="GO" id="GO:0016020">
    <property type="term" value="C:membrane"/>
    <property type="evidence" value="ECO:0007669"/>
    <property type="project" value="UniProtKB-SubCell"/>
</dbReference>
<keyword evidence="3 6" id="KW-1133">Transmembrane helix</keyword>
<gene>
    <name evidence="8" type="ORF">BG011_009444</name>
</gene>
<dbReference type="Pfam" id="PF03798">
    <property type="entry name" value="TRAM_LAG1_CLN8"/>
    <property type="match status" value="1"/>
</dbReference>
<keyword evidence="2 6" id="KW-0812">Transmembrane</keyword>
<feature type="region of interest" description="Disordered" evidence="5">
    <location>
        <begin position="409"/>
        <end position="429"/>
    </location>
</feature>
<evidence type="ECO:0000256" key="4">
    <source>
        <dbReference type="ARBA" id="ARBA00023136"/>
    </source>
</evidence>
<feature type="domain" description="TLC" evidence="7">
    <location>
        <begin position="172"/>
        <end position="352"/>
    </location>
</feature>
<evidence type="ECO:0000313" key="9">
    <source>
        <dbReference type="Proteomes" id="UP000726737"/>
    </source>
</evidence>
<name>A0A9P6PL94_9FUNG</name>
<dbReference type="AlphaFoldDB" id="A0A9P6PL94"/>
<dbReference type="OrthoDB" id="341353at2759"/>
<accession>A0A9P6PL94</accession>
<evidence type="ECO:0000313" key="8">
    <source>
        <dbReference type="EMBL" id="KAG0249282.1"/>
    </source>
</evidence>
<feature type="transmembrane region" description="Helical" evidence="6">
    <location>
        <begin position="168"/>
        <end position="187"/>
    </location>
</feature>
<feature type="transmembrane region" description="Helical" evidence="6">
    <location>
        <begin position="302"/>
        <end position="321"/>
    </location>
</feature>
<feature type="transmembrane region" description="Helical" evidence="6">
    <location>
        <begin position="327"/>
        <end position="348"/>
    </location>
</feature>
<evidence type="ECO:0000256" key="5">
    <source>
        <dbReference type="SAM" id="MobiDB-lite"/>
    </source>
</evidence>
<dbReference type="InterPro" id="IPR006634">
    <property type="entry name" value="TLC-dom"/>
</dbReference>
<organism evidence="8 9">
    <name type="scientific">Mortierella polycephala</name>
    <dbReference type="NCBI Taxonomy" id="41804"/>
    <lineage>
        <taxon>Eukaryota</taxon>
        <taxon>Fungi</taxon>
        <taxon>Fungi incertae sedis</taxon>
        <taxon>Mucoromycota</taxon>
        <taxon>Mortierellomycotina</taxon>
        <taxon>Mortierellomycetes</taxon>
        <taxon>Mortierellales</taxon>
        <taxon>Mortierellaceae</taxon>
        <taxon>Mortierella</taxon>
    </lineage>
</organism>
<keyword evidence="9" id="KW-1185">Reference proteome</keyword>
<feature type="transmembrane region" description="Helical" evidence="6">
    <location>
        <begin position="94"/>
        <end position="113"/>
    </location>
</feature>
<comment type="subcellular location">
    <subcellularLocation>
        <location evidence="1">Membrane</location>
        <topology evidence="1">Multi-pass membrane protein</topology>
    </subcellularLocation>
</comment>
<sequence>MDSEHPQRNPTGDILEALKIMTGISPASSRLRNPSFQLRGFDSSTSPYGTFLGFEKNPESILFGQTIVISFFLQFVLFFMTKRIFPSLNKNRKGLSWILTFFSAVAVFSLSIWELGYMRTSLWSLLGWESSETDGSGSVFSYWAPSFHAWVHHLTNESVSTEKSPLDLLAQFLCWFISLPIFSLAPLKPTHLFSPTAPYYLGGGGRLIFSLENFPRETWFSSVVGGYFVGYCFGDLSIGSIYYLEQIDIASGWIHHGVYTWLVTRCAQHNQSSSFLFGGGPMEISTIFLASGYMFPHLRGDFWFPLSFFITRIVYLVMIWHEFMFNFPVTPGGCSIYSAAFVMHVFWFSKYIQGRRRRARRDKTQALEQLKAANGTITITKTTTAITTTTKKSVVNGKVVLEKDVDPSAHSTSISSARSGTSFQLRAKK</sequence>
<feature type="compositionally biased region" description="Low complexity" evidence="5">
    <location>
        <begin position="409"/>
        <end position="422"/>
    </location>
</feature>
<dbReference type="EMBL" id="JAAAJA010000842">
    <property type="protein sequence ID" value="KAG0249282.1"/>
    <property type="molecule type" value="Genomic_DNA"/>
</dbReference>
<proteinExistence type="predicted"/>
<comment type="caution">
    <text evidence="8">The sequence shown here is derived from an EMBL/GenBank/DDBJ whole genome shotgun (WGS) entry which is preliminary data.</text>
</comment>
<evidence type="ECO:0000259" key="7">
    <source>
        <dbReference type="Pfam" id="PF03798"/>
    </source>
</evidence>
<evidence type="ECO:0000256" key="6">
    <source>
        <dbReference type="SAM" id="Phobius"/>
    </source>
</evidence>